<feature type="compositionally biased region" description="Polar residues" evidence="1">
    <location>
        <begin position="21"/>
        <end position="36"/>
    </location>
</feature>
<feature type="non-terminal residue" evidence="2">
    <location>
        <position position="1"/>
    </location>
</feature>
<evidence type="ECO:0000313" key="2">
    <source>
        <dbReference type="EMBL" id="MDC7717188.1"/>
    </source>
</evidence>
<gene>
    <name evidence="2" type="ORF">PQU95_08165</name>
</gene>
<feature type="region of interest" description="Disordered" evidence="1">
    <location>
        <begin position="1"/>
        <end position="52"/>
    </location>
</feature>
<keyword evidence="3" id="KW-1185">Reference proteome</keyword>
<evidence type="ECO:0000256" key="1">
    <source>
        <dbReference type="SAM" id="MobiDB-lite"/>
    </source>
</evidence>
<reference evidence="2 3" key="1">
    <citation type="submission" date="2023-01" db="EMBL/GenBank/DDBJ databases">
        <title>Novel species of the genus Vogesella isolated from rivers.</title>
        <authorList>
            <person name="Lu H."/>
        </authorList>
    </citation>
    <scope>NUCLEOTIDE SEQUENCE [LARGE SCALE GENOMIC DNA]</scope>
    <source>
        <strain evidence="2 3">DC21W</strain>
    </source>
</reference>
<comment type="caution">
    <text evidence="2">The sequence shown here is derived from an EMBL/GenBank/DDBJ whole genome shotgun (WGS) entry which is preliminary data.</text>
</comment>
<accession>A0ABT5IX95</accession>
<protein>
    <recommendedName>
        <fullName evidence="4">Integrase catalytic domain-containing protein</fullName>
    </recommendedName>
</protein>
<evidence type="ECO:0000313" key="3">
    <source>
        <dbReference type="Proteomes" id="UP001219956"/>
    </source>
</evidence>
<proteinExistence type="predicted"/>
<evidence type="ECO:0008006" key="4">
    <source>
        <dbReference type="Google" id="ProtNLM"/>
    </source>
</evidence>
<name>A0ABT5IX95_9NEIS</name>
<organism evidence="2 3">
    <name type="scientific">Vogesella aquatica</name>
    <dbReference type="NCBI Taxonomy" id="2984206"/>
    <lineage>
        <taxon>Bacteria</taxon>
        <taxon>Pseudomonadati</taxon>
        <taxon>Pseudomonadota</taxon>
        <taxon>Betaproteobacteria</taxon>
        <taxon>Neisseriales</taxon>
        <taxon>Chromobacteriaceae</taxon>
        <taxon>Vogesella</taxon>
    </lineage>
</organism>
<dbReference type="EMBL" id="JAQQLF010000009">
    <property type="protein sequence ID" value="MDC7717188.1"/>
    <property type="molecule type" value="Genomic_DNA"/>
</dbReference>
<sequence length="61" mass="6617">VDHADSGLEGGADSLYHSVRGTHSTGVTQTPFTQKFGQARITPHTPEQNGMVERVIRALKE</sequence>
<dbReference type="Proteomes" id="UP001219956">
    <property type="component" value="Unassembled WGS sequence"/>
</dbReference>